<name>A0A4R4K1P2_9GAMM</name>
<evidence type="ECO:0000313" key="1">
    <source>
        <dbReference type="EMBL" id="TDB60346.1"/>
    </source>
</evidence>
<proteinExistence type="predicted"/>
<evidence type="ECO:0000313" key="2">
    <source>
        <dbReference type="Proteomes" id="UP000295598"/>
    </source>
</evidence>
<gene>
    <name evidence="1" type="ORF">C5467_07375</name>
</gene>
<sequence>MSVNSPVARILMSKPTGDKIIVKNQCLTASYWILTVMVSH</sequence>
<dbReference type="Proteomes" id="UP000295598">
    <property type="component" value="Unassembled WGS sequence"/>
</dbReference>
<protein>
    <submittedName>
        <fullName evidence="1">Uncharacterized protein</fullName>
    </submittedName>
</protein>
<comment type="caution">
    <text evidence="1">The sequence shown here is derived from an EMBL/GenBank/DDBJ whole genome shotgun (WGS) entry which is preliminary data.</text>
</comment>
<accession>A0A4R4K1P2</accession>
<reference evidence="1 2" key="1">
    <citation type="journal article" date="2019" name="Int. J. Syst. Evol. Microbiol.">
        <title>Photorhabdus khanii subsp. guanajuatensis subsp. nov., isolated from Heterorhabditis atacamensis, and Photorhabdus luminescens subsp. mexicana subsp. nov., isolated from Heterorhabditis mexicana entomopathogenic nematodes.</title>
        <authorList>
            <person name="Machado R.A.R."/>
            <person name="Bruno P."/>
            <person name="Arce C.C.M."/>
            <person name="Liechti N."/>
            <person name="Kohler A."/>
            <person name="Bernal J."/>
            <person name="Bruggmann R."/>
            <person name="Turlings T.C.J."/>
        </authorList>
    </citation>
    <scope>NUCLEOTIDE SEQUENCE [LARGE SCALE GENOMIC DNA]</scope>
    <source>
        <strain evidence="1 2">MEX20-17</strain>
    </source>
</reference>
<organism evidence="1 2">
    <name type="scientific">Photorhabdus khanii subsp. guanajuatensis</name>
    <dbReference type="NCBI Taxonomy" id="2100166"/>
    <lineage>
        <taxon>Bacteria</taxon>
        <taxon>Pseudomonadati</taxon>
        <taxon>Pseudomonadota</taxon>
        <taxon>Gammaproteobacteria</taxon>
        <taxon>Enterobacterales</taxon>
        <taxon>Morganellaceae</taxon>
        <taxon>Photorhabdus</taxon>
    </lineage>
</organism>
<dbReference type="AlphaFoldDB" id="A0A4R4K1P2"/>
<dbReference type="EMBL" id="PUJY01000008">
    <property type="protein sequence ID" value="TDB60346.1"/>
    <property type="molecule type" value="Genomic_DNA"/>
</dbReference>